<dbReference type="PATRIC" id="fig|1324352.5.peg.3170"/>
<dbReference type="OrthoDB" id="1151181at2"/>
<dbReference type="KEGG" id="cgn:OK18_15220"/>
<proteinExistence type="predicted"/>
<dbReference type="EMBL" id="CP009928">
    <property type="protein sequence ID" value="AKK73774.1"/>
    <property type="molecule type" value="Genomic_DNA"/>
</dbReference>
<name>A0A0G3M4I3_CHRGL</name>
<gene>
    <name evidence="1" type="ORF">OK18_15220</name>
</gene>
<dbReference type="Proteomes" id="UP000035213">
    <property type="component" value="Chromosome"/>
</dbReference>
<dbReference type="AlphaFoldDB" id="A0A0G3M4I3"/>
<dbReference type="STRING" id="1324352.OK18_15220"/>
<organism evidence="1 2">
    <name type="scientific">Chryseobacterium gallinarum</name>
    <dbReference type="NCBI Taxonomy" id="1324352"/>
    <lineage>
        <taxon>Bacteria</taxon>
        <taxon>Pseudomonadati</taxon>
        <taxon>Bacteroidota</taxon>
        <taxon>Flavobacteriia</taxon>
        <taxon>Flavobacteriales</taxon>
        <taxon>Weeksellaceae</taxon>
        <taxon>Chryseobacterium group</taxon>
        <taxon>Chryseobacterium</taxon>
    </lineage>
</organism>
<evidence type="ECO:0000313" key="1">
    <source>
        <dbReference type="EMBL" id="AKK73774.1"/>
    </source>
</evidence>
<evidence type="ECO:0000313" key="2">
    <source>
        <dbReference type="Proteomes" id="UP000035213"/>
    </source>
</evidence>
<reference evidence="1 2" key="1">
    <citation type="submission" date="2014-11" db="EMBL/GenBank/DDBJ databases">
        <authorList>
            <person name="Park G.-S."/>
            <person name="Hong S.-J."/>
            <person name="Jung B.K."/>
            <person name="Khan A.R."/>
            <person name="Kwak Y."/>
            <person name="Shin J.-H."/>
        </authorList>
    </citation>
    <scope>NUCLEOTIDE SEQUENCE [LARGE SCALE GENOMIC DNA]</scope>
    <source>
        <strain evidence="1 2">DSM 27622</strain>
    </source>
</reference>
<sequence>MEKFLEVIRKESQRALPVNRFTSLGTVTEITGVTCTVEREDLPPLYDVRLNAIDKNFDDCILIYPAIGSEVLCLVVENEPAETAIVKYTQIDKVLITLSGARFEMSSGKFELKNQESNLKEILTEGFDNLKNAVITTPSGPGQFSDINKQKFEDLKNKTTQLFK</sequence>
<dbReference type="RefSeq" id="WP_053328535.1">
    <property type="nucleotide sequence ID" value="NZ_CP009928.1"/>
</dbReference>
<accession>A0A0G3M4I3</accession>
<protein>
    <submittedName>
        <fullName evidence="1">Uncharacterized protein</fullName>
    </submittedName>
</protein>